<evidence type="ECO:0000256" key="3">
    <source>
        <dbReference type="ARBA" id="ARBA00022801"/>
    </source>
</evidence>
<keyword evidence="4 5" id="KW-0720">Serine protease</keyword>
<dbReference type="PANTHER" id="PTHR43806">
    <property type="entry name" value="PEPTIDASE S8"/>
    <property type="match status" value="1"/>
</dbReference>
<dbReference type="InterPro" id="IPR054399">
    <property type="entry name" value="Fervidolysin-like_N_prodom"/>
</dbReference>
<dbReference type="InterPro" id="IPR050131">
    <property type="entry name" value="Peptidase_S8_subtilisin-like"/>
</dbReference>
<keyword evidence="6" id="KW-0732">Signal</keyword>
<keyword evidence="2 5" id="KW-0645">Protease</keyword>
<dbReference type="EMBL" id="AP025564">
    <property type="protein sequence ID" value="BDE95977.1"/>
    <property type="molecule type" value="Genomic_DNA"/>
</dbReference>
<dbReference type="Proteomes" id="UP001320544">
    <property type="component" value="Chromosome"/>
</dbReference>
<evidence type="ECO:0000313" key="10">
    <source>
        <dbReference type="Proteomes" id="UP001320544"/>
    </source>
</evidence>
<evidence type="ECO:0000256" key="5">
    <source>
        <dbReference type="PROSITE-ProRule" id="PRU01240"/>
    </source>
</evidence>
<name>A0ABN6MDA2_9ACTN</name>
<feature type="active site" description="Charge relay system" evidence="5">
    <location>
        <position position="239"/>
    </location>
</feature>
<evidence type="ECO:0000313" key="9">
    <source>
        <dbReference type="EMBL" id="BDE95977.1"/>
    </source>
</evidence>
<evidence type="ECO:0000256" key="1">
    <source>
        <dbReference type="ARBA" id="ARBA00011073"/>
    </source>
</evidence>
<accession>A0ABN6MDA2</accession>
<gene>
    <name evidence="9" type="ORF">CE91St30_13100</name>
</gene>
<feature type="chain" id="PRO_5046964562" description="Peptidase S8/S53 domain-containing protein" evidence="6">
    <location>
        <begin position="28"/>
        <end position="784"/>
    </location>
</feature>
<keyword evidence="10" id="KW-1185">Reference proteome</keyword>
<dbReference type="InterPro" id="IPR000209">
    <property type="entry name" value="Peptidase_S8/S53_dom"/>
</dbReference>
<dbReference type="InterPro" id="IPR015500">
    <property type="entry name" value="Peptidase_S8_subtilisin-rel"/>
</dbReference>
<reference evidence="9 10" key="1">
    <citation type="submission" date="2022-01" db="EMBL/GenBank/DDBJ databases">
        <title>Novel bile acid biosynthetic pathways are enriched in the microbiome of centenarians.</title>
        <authorList>
            <person name="Sato Y."/>
            <person name="Atarashi K."/>
            <person name="Plichta R.D."/>
            <person name="Arai Y."/>
            <person name="Sasajima S."/>
            <person name="Kearney M.S."/>
            <person name="Suda W."/>
            <person name="Takeshita K."/>
            <person name="Sasaki T."/>
            <person name="Okamoto S."/>
            <person name="Skelly N.A."/>
            <person name="Okamura Y."/>
            <person name="Vlamakis H."/>
            <person name="Li Y."/>
            <person name="Tanoue T."/>
            <person name="Takei H."/>
            <person name="Nittono H."/>
            <person name="Narushima S."/>
            <person name="Irie J."/>
            <person name="Itoh H."/>
            <person name="Moriya K."/>
            <person name="Sugiura Y."/>
            <person name="Suematsu M."/>
            <person name="Moritoki N."/>
            <person name="Shibata S."/>
            <person name="Littman R.D."/>
            <person name="Fischbach A.M."/>
            <person name="Uwamino Y."/>
            <person name="Inoue T."/>
            <person name="Honda A."/>
            <person name="Hattori M."/>
            <person name="Murai T."/>
            <person name="Xavier J.R."/>
            <person name="Hirose N."/>
            <person name="Honda K."/>
        </authorList>
    </citation>
    <scope>NUCLEOTIDE SEQUENCE [LARGE SCALE GENOMIC DNA]</scope>
    <source>
        <strain evidence="9 10">CE91-St30</strain>
    </source>
</reference>
<dbReference type="PRINTS" id="PR00723">
    <property type="entry name" value="SUBTILISIN"/>
</dbReference>
<protein>
    <recommendedName>
        <fullName evidence="11">Peptidase S8/S53 domain-containing protein</fullName>
    </recommendedName>
</protein>
<feature type="domain" description="Fervidolysin-like N-terminal prodomain" evidence="8">
    <location>
        <begin position="70"/>
        <end position="153"/>
    </location>
</feature>
<dbReference type="Pfam" id="PF22148">
    <property type="entry name" value="Fervidolysin_NPro-like"/>
    <property type="match status" value="1"/>
</dbReference>
<sequence>MARFRILFSLIVSCALVLGATPTAAWADQDAFEQNPIAQSVSDPEVGAESVDESTMVPFAELLSDGDVPEVDESGGGTLYVEDEVIVAVSPDESADAIEEALASAGVVPTETIETSSLRQQKPIAVEIADGASVASKIDELMESDGIVYAQPNYLYTADYIPNDPVLSGSRADWWHLDDVGAFKAWDLAKVGRTVRVATIDSGVRTDHLDLKNNIDLGNAYNTVTDMKGCAAAWDAYGHGTHVAGLIAADADNAIGTAGASFNAEIVPINVVHASGSYAGKSTTADFVEALDYIMRLGDVRVVNISMGTYVHDPALERSVVAAAEKNIVIVGAGGNKGVADASYPADYADVLSVTWYKSTGDIDSRSDHGAGKDIAAPGTSICSTLNTGVDAYGMKSGSSMAAPIVSGVCALVLSANPNLTVDQLRQVLYRTAVDAGDLGRDDYFGWGKVDAYAAVVEALTTAPPEQSDITSMELSGADRVATSIAVAKAAYPSGPCGIVLVRADDFPDALAASTLAGAKGYPVVSCWPKSLSPAVADYLKNTPSITEVILVGGTNSLSSSVERSVASLVSSSSRIQGIDRYDTARLLREAAARAGAQSDIAVIARGDDFPDALSMSSFTASTGSPLFLISPSATPDSATLAELARYRQVLILGGYGSVSNKVDAALSGASIPSMRLAGGIGNGQEDSRYGTSAVIADWVVTRSGKGFTYESAVFATALDFPDALAGGPLCAKLRTPVLLVDGGGYAAVGPAALSGQVRSVYWLGSENTLSASVRAAVLSILRA</sequence>
<dbReference type="Gene3D" id="3.40.50.12090">
    <property type="match status" value="1"/>
</dbReference>
<evidence type="ECO:0000259" key="8">
    <source>
        <dbReference type="Pfam" id="PF22148"/>
    </source>
</evidence>
<evidence type="ECO:0000259" key="7">
    <source>
        <dbReference type="Pfam" id="PF00082"/>
    </source>
</evidence>
<organism evidence="9 10">
    <name type="scientific">Raoultibacter timonensis</name>
    <dbReference type="NCBI Taxonomy" id="1907662"/>
    <lineage>
        <taxon>Bacteria</taxon>
        <taxon>Bacillati</taxon>
        <taxon>Actinomycetota</taxon>
        <taxon>Coriobacteriia</taxon>
        <taxon>Eggerthellales</taxon>
        <taxon>Eggerthellaceae</taxon>
        <taxon>Raoultibacter</taxon>
    </lineage>
</organism>
<comment type="similarity">
    <text evidence="1 5">Belongs to the peptidase S8 family.</text>
</comment>
<feature type="signal peptide" evidence="6">
    <location>
        <begin position="1"/>
        <end position="27"/>
    </location>
</feature>
<evidence type="ECO:0008006" key="11">
    <source>
        <dbReference type="Google" id="ProtNLM"/>
    </source>
</evidence>
<dbReference type="SUPFAM" id="SSF52743">
    <property type="entry name" value="Subtilisin-like"/>
    <property type="match status" value="1"/>
</dbReference>
<evidence type="ECO:0000256" key="2">
    <source>
        <dbReference type="ARBA" id="ARBA00022670"/>
    </source>
</evidence>
<dbReference type="RefSeq" id="WP_244412238.1">
    <property type="nucleotide sequence ID" value="NZ_AP025564.1"/>
</dbReference>
<evidence type="ECO:0000256" key="4">
    <source>
        <dbReference type="ARBA" id="ARBA00022825"/>
    </source>
</evidence>
<dbReference type="InterPro" id="IPR036852">
    <property type="entry name" value="Peptidase_S8/S53_dom_sf"/>
</dbReference>
<dbReference type="Gene3D" id="3.40.50.200">
    <property type="entry name" value="Peptidase S8/S53 domain"/>
    <property type="match status" value="1"/>
</dbReference>
<dbReference type="Pfam" id="PF00082">
    <property type="entry name" value="Peptidase_S8"/>
    <property type="match status" value="1"/>
</dbReference>
<feature type="domain" description="Peptidase S8/S53" evidence="7">
    <location>
        <begin position="192"/>
        <end position="448"/>
    </location>
</feature>
<evidence type="ECO:0000256" key="6">
    <source>
        <dbReference type="SAM" id="SignalP"/>
    </source>
</evidence>
<keyword evidence="3 5" id="KW-0378">Hydrolase</keyword>
<dbReference type="PROSITE" id="PS00137">
    <property type="entry name" value="SUBTILASE_HIS"/>
    <property type="match status" value="1"/>
</dbReference>
<dbReference type="InterPro" id="IPR007253">
    <property type="entry name" value="Cell_wall-bd_2"/>
</dbReference>
<dbReference type="InterPro" id="IPR022398">
    <property type="entry name" value="Peptidase_S8_His-AS"/>
</dbReference>
<proteinExistence type="inferred from homology"/>
<feature type="active site" description="Charge relay system" evidence="5">
    <location>
        <position position="201"/>
    </location>
</feature>
<dbReference type="PANTHER" id="PTHR43806:SF11">
    <property type="entry name" value="CEREVISIN-RELATED"/>
    <property type="match status" value="1"/>
</dbReference>
<feature type="active site" description="Charge relay system" evidence="5">
    <location>
        <position position="400"/>
    </location>
</feature>
<dbReference type="Pfam" id="PF04122">
    <property type="entry name" value="CW_binding_2"/>
    <property type="match status" value="3"/>
</dbReference>
<dbReference type="PROSITE" id="PS51892">
    <property type="entry name" value="SUBTILASE"/>
    <property type="match status" value="1"/>
</dbReference>